<reference evidence="2" key="1">
    <citation type="submission" date="2016-10" db="EMBL/GenBank/DDBJ databases">
        <authorList>
            <person name="Varghese N."/>
            <person name="Submissions S."/>
        </authorList>
    </citation>
    <scope>NUCLEOTIDE SEQUENCE [LARGE SCALE GENOMIC DNA]</scope>
    <source>
        <strain evidence="2">CGMCC 1.3431</strain>
    </source>
</reference>
<dbReference type="STRING" id="260084.SAMN02927928_3218"/>
<evidence type="ECO:0000313" key="2">
    <source>
        <dbReference type="Proteomes" id="UP000199150"/>
    </source>
</evidence>
<dbReference type="RefSeq" id="WP_090650008.1">
    <property type="nucleotide sequence ID" value="NZ_CBCRYE010000005.1"/>
</dbReference>
<protein>
    <submittedName>
        <fullName evidence="1">Uncharacterized protein</fullName>
    </submittedName>
</protein>
<accession>A0A1G4T3L4</accession>
<evidence type="ECO:0000313" key="1">
    <source>
        <dbReference type="EMBL" id="SCW75901.1"/>
    </source>
</evidence>
<dbReference type="Proteomes" id="UP000199150">
    <property type="component" value="Unassembled WGS sequence"/>
</dbReference>
<dbReference type="AlphaFoldDB" id="A0A1G4T3L4"/>
<gene>
    <name evidence="1" type="ORF">SAMN02927928_3218</name>
</gene>
<name>A0A1G4T3L4_9CAUL</name>
<dbReference type="OrthoDB" id="8481837at2"/>
<organism evidence="1 2">
    <name type="scientific">Asticcacaulis taihuensis</name>
    <dbReference type="NCBI Taxonomy" id="260084"/>
    <lineage>
        <taxon>Bacteria</taxon>
        <taxon>Pseudomonadati</taxon>
        <taxon>Pseudomonadota</taxon>
        <taxon>Alphaproteobacteria</taxon>
        <taxon>Caulobacterales</taxon>
        <taxon>Caulobacteraceae</taxon>
        <taxon>Asticcacaulis</taxon>
    </lineage>
</organism>
<dbReference type="EMBL" id="FMTS01000006">
    <property type="protein sequence ID" value="SCW75901.1"/>
    <property type="molecule type" value="Genomic_DNA"/>
</dbReference>
<proteinExistence type="predicted"/>
<keyword evidence="2" id="KW-1185">Reference proteome</keyword>
<sequence>MSHRPVHYELFSRRTPQSSWVLEMASESRDQVVAAADEMLKSGRAAVRVTKEMLDPDSGEYSSVTVLDKGVAVAAKKPKLAPTTDTVCTSPQDLYSALAREKISRLLEDWLKLQGVTAFELLHRPDLAERLEASGSELLHVVQKLAVPESHETGQALHDLMRRWTGLFDKACTRLIQDGRKGLFPELTPENCLEVVDRLHDHPERAYVFGGALAATLKGQRRPSVKLETLLIHAGLINAWLDAHPEREWALQLIEIPVVELFAARGSLNDVLGEEMDLGGAMMIMTRLAAGREVDLIARADARVARLTPPLSGVLGGYHDLILNSRLPHLSYHISKRLMQELKSPRRLRPNDPMGEIEILRVLALCMTAAGRDESQRDDITEAFADRSRKLVSADFITNLLETAETPAEEADRLIWLCENMVGAANKRQAARWLSQIVGADKFERHMRESQQSAAQRLLSLAQMQGRVAAAALIDQDGEEVTRRLGLIGNQIATDVKLLAHIQRGGASPMQKFSMLLSFAAGQSAPFGPLSEQAKAEVMKMMRDPALRSGLSAQPQILATLRPMMQAAGVLAA</sequence>